<reference evidence="2" key="1">
    <citation type="journal article" date="2019" name="Plant Biotechnol. J.">
        <title>Genome sequencing of the Australian wild diploid species Gossypium australe highlights disease resistance and delayed gland morphogenesis.</title>
        <authorList>
            <person name="Cai Y."/>
            <person name="Cai X."/>
            <person name="Wang Q."/>
            <person name="Wang P."/>
            <person name="Zhang Y."/>
            <person name="Cai C."/>
            <person name="Xu Y."/>
            <person name="Wang K."/>
            <person name="Zhou Z."/>
            <person name="Wang C."/>
            <person name="Geng S."/>
            <person name="Li B."/>
            <person name="Dong Q."/>
            <person name="Hou Y."/>
            <person name="Wang H."/>
            <person name="Ai P."/>
            <person name="Liu Z."/>
            <person name="Yi F."/>
            <person name="Sun M."/>
            <person name="An G."/>
            <person name="Cheng J."/>
            <person name="Zhang Y."/>
            <person name="Shi Q."/>
            <person name="Xie Y."/>
            <person name="Shi X."/>
            <person name="Chang Y."/>
            <person name="Huang F."/>
            <person name="Chen Y."/>
            <person name="Hong S."/>
            <person name="Mi L."/>
            <person name="Sun Q."/>
            <person name="Zhang L."/>
            <person name="Zhou B."/>
            <person name="Peng R."/>
            <person name="Zhang X."/>
            <person name="Liu F."/>
        </authorList>
    </citation>
    <scope>NUCLEOTIDE SEQUENCE [LARGE SCALE GENOMIC DNA]</scope>
    <source>
        <strain evidence="2">cv. PA1801</strain>
    </source>
</reference>
<dbReference type="Proteomes" id="UP000325315">
    <property type="component" value="Unassembled WGS sequence"/>
</dbReference>
<protein>
    <submittedName>
        <fullName evidence="1">Retroelement pol polyprotein-like</fullName>
    </submittedName>
</protein>
<dbReference type="SUPFAM" id="SSF53098">
    <property type="entry name" value="Ribonuclease H-like"/>
    <property type="match status" value="1"/>
</dbReference>
<name>A0A5B6WI03_9ROSI</name>
<dbReference type="InterPro" id="IPR052160">
    <property type="entry name" value="Gypsy_RT_Integrase-like"/>
</dbReference>
<dbReference type="AlphaFoldDB" id="A0A5B6WI03"/>
<organism evidence="1 2">
    <name type="scientific">Gossypium australe</name>
    <dbReference type="NCBI Taxonomy" id="47621"/>
    <lineage>
        <taxon>Eukaryota</taxon>
        <taxon>Viridiplantae</taxon>
        <taxon>Streptophyta</taxon>
        <taxon>Embryophyta</taxon>
        <taxon>Tracheophyta</taxon>
        <taxon>Spermatophyta</taxon>
        <taxon>Magnoliopsida</taxon>
        <taxon>eudicotyledons</taxon>
        <taxon>Gunneridae</taxon>
        <taxon>Pentapetalae</taxon>
        <taxon>rosids</taxon>
        <taxon>malvids</taxon>
        <taxon>Malvales</taxon>
        <taxon>Malvaceae</taxon>
        <taxon>Malvoideae</taxon>
        <taxon>Gossypium</taxon>
    </lineage>
</organism>
<comment type="caution">
    <text evidence="1">The sequence shown here is derived from an EMBL/GenBank/DDBJ whole genome shotgun (WGS) entry which is preliminary data.</text>
</comment>
<accession>A0A5B6WI03</accession>
<dbReference type="EMBL" id="SMMG02000003">
    <property type="protein sequence ID" value="KAA3480735.1"/>
    <property type="molecule type" value="Genomic_DNA"/>
</dbReference>
<dbReference type="PANTHER" id="PTHR47266">
    <property type="entry name" value="ENDONUCLEASE-RELATED"/>
    <property type="match status" value="1"/>
</dbReference>
<evidence type="ECO:0000313" key="2">
    <source>
        <dbReference type="Proteomes" id="UP000325315"/>
    </source>
</evidence>
<keyword evidence="2" id="KW-1185">Reference proteome</keyword>
<dbReference type="InterPro" id="IPR012337">
    <property type="entry name" value="RNaseH-like_sf"/>
</dbReference>
<evidence type="ECO:0000313" key="1">
    <source>
        <dbReference type="EMBL" id="KAA3480735.1"/>
    </source>
</evidence>
<gene>
    <name evidence="1" type="ORF">EPI10_021151</name>
</gene>
<dbReference type="Gene3D" id="3.30.420.10">
    <property type="entry name" value="Ribonuclease H-like superfamily/Ribonuclease H"/>
    <property type="match status" value="1"/>
</dbReference>
<proteinExistence type="predicted"/>
<sequence>MNPLMSSCCLPWHYNGILLLPPSSLVKKEGNSKMSHSYSSKVELFDVWGIDFMGPFPPFWGNIYILVTVDYVSKWVEAVALPTNDA</sequence>
<dbReference type="OrthoDB" id="1001372at2759"/>
<dbReference type="GO" id="GO:0003676">
    <property type="term" value="F:nucleic acid binding"/>
    <property type="evidence" value="ECO:0007669"/>
    <property type="project" value="InterPro"/>
</dbReference>
<dbReference type="InterPro" id="IPR036397">
    <property type="entry name" value="RNaseH_sf"/>
</dbReference>